<organism evidence="1 2">
    <name type="scientific">Vermiconidia calcicola</name>
    <dbReference type="NCBI Taxonomy" id="1690605"/>
    <lineage>
        <taxon>Eukaryota</taxon>
        <taxon>Fungi</taxon>
        <taxon>Dikarya</taxon>
        <taxon>Ascomycota</taxon>
        <taxon>Pezizomycotina</taxon>
        <taxon>Dothideomycetes</taxon>
        <taxon>Dothideomycetidae</taxon>
        <taxon>Mycosphaerellales</taxon>
        <taxon>Extremaceae</taxon>
        <taxon>Vermiconidia</taxon>
    </lineage>
</organism>
<name>A0ACC3NDV0_9PEZI</name>
<accession>A0ACC3NDV0</accession>
<proteinExistence type="predicted"/>
<protein>
    <submittedName>
        <fullName evidence="1">Uncharacterized protein</fullName>
    </submittedName>
</protein>
<evidence type="ECO:0000313" key="1">
    <source>
        <dbReference type="EMBL" id="KAK3714223.1"/>
    </source>
</evidence>
<comment type="caution">
    <text evidence="1">The sequence shown here is derived from an EMBL/GenBank/DDBJ whole genome shotgun (WGS) entry which is preliminary data.</text>
</comment>
<reference evidence="1" key="1">
    <citation type="submission" date="2023-07" db="EMBL/GenBank/DDBJ databases">
        <title>Black Yeasts Isolated from many extreme environments.</title>
        <authorList>
            <person name="Coleine C."/>
            <person name="Stajich J.E."/>
            <person name="Selbmann L."/>
        </authorList>
    </citation>
    <scope>NUCLEOTIDE SEQUENCE</scope>
    <source>
        <strain evidence="1">CCFEE 5714</strain>
    </source>
</reference>
<gene>
    <name evidence="1" type="ORF">LTR37_008025</name>
</gene>
<keyword evidence="2" id="KW-1185">Reference proteome</keyword>
<evidence type="ECO:0000313" key="2">
    <source>
        <dbReference type="Proteomes" id="UP001281147"/>
    </source>
</evidence>
<dbReference type="Proteomes" id="UP001281147">
    <property type="component" value="Unassembled WGS sequence"/>
</dbReference>
<dbReference type="EMBL" id="JAUTXU010000057">
    <property type="protein sequence ID" value="KAK3714223.1"/>
    <property type="molecule type" value="Genomic_DNA"/>
</dbReference>
<sequence>MNNRPSTSTAVATSPLFSLPAELRNIIYKEVLHRHNGIYVKTNGITEPALLLTCKAIRSKTLPLYYTINNFYVPYPDFSSTAAYHWTQQKVRPLRSHHNIVVQERGCSSRSEPNWDNLALWLRRHWEGSVVEKMESLPWEEVREVLKEQRRVQIKRNWWWNLDWRLGKAVWAGK</sequence>